<feature type="DNA-binding region" description="H-T-H motif" evidence="4">
    <location>
        <begin position="32"/>
        <end position="51"/>
    </location>
</feature>
<keyword evidence="2 4" id="KW-0238">DNA-binding</keyword>
<protein>
    <submittedName>
        <fullName evidence="6">Transcriptional regulator</fullName>
    </submittedName>
</protein>
<feature type="domain" description="HTH tetR-type" evidence="5">
    <location>
        <begin position="9"/>
        <end position="69"/>
    </location>
</feature>
<sequence length="218" mass="24961">MVDKPLKETLSREYILQISLALIDRDGITSFTMRKLGRELHVSPMAVYRYFPNQGNLFDGLVEFIWNKSLALNELKLAANLNWQKILIELMSHFRRTLLQHPNVLPLMSTHPLVTARQFQLVGSFLTFLVEKGMKIQPTTIFLVKSLAVYTLGFVWAEAIEPENGGVIDTANLQNSKQKLPILKEFMDSLQSEQFDEEHQFLLGISAIINGWDARPFV</sequence>
<dbReference type="STRING" id="1423801.FD50_GL000714"/>
<evidence type="ECO:0000256" key="4">
    <source>
        <dbReference type="PROSITE-ProRule" id="PRU00335"/>
    </source>
</evidence>
<dbReference type="Proteomes" id="UP000051166">
    <property type="component" value="Unassembled WGS sequence"/>
</dbReference>
<dbReference type="Pfam" id="PF02909">
    <property type="entry name" value="TetR_C_1"/>
    <property type="match status" value="1"/>
</dbReference>
<dbReference type="AlphaFoldDB" id="A0A0R1V1A8"/>
<dbReference type="GeneID" id="98308136"/>
<keyword evidence="1" id="KW-0805">Transcription regulation</keyword>
<dbReference type="PATRIC" id="fig|1423801.4.peg.725"/>
<dbReference type="EMBL" id="AZFQ01000036">
    <property type="protein sequence ID" value="KRL98900.1"/>
    <property type="molecule type" value="Genomic_DNA"/>
</dbReference>
<dbReference type="InterPro" id="IPR001647">
    <property type="entry name" value="HTH_TetR"/>
</dbReference>
<keyword evidence="7" id="KW-1185">Reference proteome</keyword>
<organism evidence="6 7">
    <name type="scientific">Liquorilactobacillus satsumensis DSM 16230 = JCM 12392</name>
    <dbReference type="NCBI Taxonomy" id="1423801"/>
    <lineage>
        <taxon>Bacteria</taxon>
        <taxon>Bacillati</taxon>
        <taxon>Bacillota</taxon>
        <taxon>Bacilli</taxon>
        <taxon>Lactobacillales</taxon>
        <taxon>Lactobacillaceae</taxon>
        <taxon>Liquorilactobacillus</taxon>
    </lineage>
</organism>
<proteinExistence type="predicted"/>
<dbReference type="RefSeq" id="WP_056960809.1">
    <property type="nucleotide sequence ID" value="NZ_AZFQ01000036.1"/>
</dbReference>
<dbReference type="Gene3D" id="1.10.357.10">
    <property type="entry name" value="Tetracycline Repressor, domain 2"/>
    <property type="match status" value="1"/>
</dbReference>
<keyword evidence="3" id="KW-0804">Transcription</keyword>
<dbReference type="InterPro" id="IPR004111">
    <property type="entry name" value="Repressor_TetR_C"/>
</dbReference>
<reference evidence="6 7" key="1">
    <citation type="journal article" date="2015" name="Genome Announc.">
        <title>Expanding the biotechnology potential of lactobacilli through comparative genomics of 213 strains and associated genera.</title>
        <authorList>
            <person name="Sun Z."/>
            <person name="Harris H.M."/>
            <person name="McCann A."/>
            <person name="Guo C."/>
            <person name="Argimon S."/>
            <person name="Zhang W."/>
            <person name="Yang X."/>
            <person name="Jeffery I.B."/>
            <person name="Cooney J.C."/>
            <person name="Kagawa T.F."/>
            <person name="Liu W."/>
            <person name="Song Y."/>
            <person name="Salvetti E."/>
            <person name="Wrobel A."/>
            <person name="Rasinkangas P."/>
            <person name="Parkhill J."/>
            <person name="Rea M.C."/>
            <person name="O'Sullivan O."/>
            <person name="Ritari J."/>
            <person name="Douillard F.P."/>
            <person name="Paul Ross R."/>
            <person name="Yang R."/>
            <person name="Briner A.E."/>
            <person name="Felis G.E."/>
            <person name="de Vos W.M."/>
            <person name="Barrangou R."/>
            <person name="Klaenhammer T.R."/>
            <person name="Caufield P.W."/>
            <person name="Cui Y."/>
            <person name="Zhang H."/>
            <person name="O'Toole P.W."/>
        </authorList>
    </citation>
    <scope>NUCLEOTIDE SEQUENCE [LARGE SCALE GENOMIC DNA]</scope>
    <source>
        <strain evidence="6 7">DSM 16230</strain>
    </source>
</reference>
<dbReference type="GO" id="GO:0045892">
    <property type="term" value="P:negative regulation of DNA-templated transcription"/>
    <property type="evidence" value="ECO:0007669"/>
    <property type="project" value="InterPro"/>
</dbReference>
<dbReference type="OrthoDB" id="494991at2"/>
<comment type="caution">
    <text evidence="6">The sequence shown here is derived from an EMBL/GenBank/DDBJ whole genome shotgun (WGS) entry which is preliminary data.</text>
</comment>
<dbReference type="Pfam" id="PF00440">
    <property type="entry name" value="TetR_N"/>
    <property type="match status" value="1"/>
</dbReference>
<evidence type="ECO:0000259" key="5">
    <source>
        <dbReference type="PROSITE" id="PS50977"/>
    </source>
</evidence>
<dbReference type="SUPFAM" id="SSF48498">
    <property type="entry name" value="Tetracyclin repressor-like, C-terminal domain"/>
    <property type="match status" value="1"/>
</dbReference>
<gene>
    <name evidence="6" type="ORF">FD50_GL000714</name>
</gene>
<evidence type="ECO:0000256" key="1">
    <source>
        <dbReference type="ARBA" id="ARBA00023015"/>
    </source>
</evidence>
<name>A0A0R1V1A8_9LACO</name>
<evidence type="ECO:0000256" key="2">
    <source>
        <dbReference type="ARBA" id="ARBA00023125"/>
    </source>
</evidence>
<accession>A0A0R1V1A8</accession>
<dbReference type="InterPro" id="IPR036271">
    <property type="entry name" value="Tet_transcr_reg_TetR-rel_C_sf"/>
</dbReference>
<evidence type="ECO:0000313" key="7">
    <source>
        <dbReference type="Proteomes" id="UP000051166"/>
    </source>
</evidence>
<dbReference type="PROSITE" id="PS50977">
    <property type="entry name" value="HTH_TETR_2"/>
    <property type="match status" value="1"/>
</dbReference>
<dbReference type="SUPFAM" id="SSF46689">
    <property type="entry name" value="Homeodomain-like"/>
    <property type="match status" value="1"/>
</dbReference>
<evidence type="ECO:0000256" key="3">
    <source>
        <dbReference type="ARBA" id="ARBA00023163"/>
    </source>
</evidence>
<dbReference type="GO" id="GO:0003677">
    <property type="term" value="F:DNA binding"/>
    <property type="evidence" value="ECO:0007669"/>
    <property type="project" value="UniProtKB-UniRule"/>
</dbReference>
<dbReference type="InterPro" id="IPR009057">
    <property type="entry name" value="Homeodomain-like_sf"/>
</dbReference>
<evidence type="ECO:0000313" key="6">
    <source>
        <dbReference type="EMBL" id="KRL98900.1"/>
    </source>
</evidence>